<dbReference type="InterPro" id="IPR037171">
    <property type="entry name" value="NagB/RpiA_transferase-like"/>
</dbReference>
<reference evidence="4" key="1">
    <citation type="submission" date="2021-11" db="EMBL/GenBank/DDBJ databases">
        <title>Description of a new species Pelosinus isolated from the bottom sediments of Lake Baikal.</title>
        <authorList>
            <person name="Zakharyuk A."/>
        </authorList>
    </citation>
    <scope>NUCLEOTIDE SEQUENCE</scope>
    <source>
        <strain evidence="4">Bkl1</strain>
    </source>
</reference>
<dbReference type="InterPro" id="IPR004165">
    <property type="entry name" value="CoA_trans_fam_I"/>
</dbReference>
<evidence type="ECO:0000256" key="2">
    <source>
        <dbReference type="ARBA" id="ARBA00022679"/>
    </source>
</evidence>
<dbReference type="PANTHER" id="PTHR43293:SF1">
    <property type="entry name" value="ACETATE COA-TRANSFERASE YDIF"/>
    <property type="match status" value="1"/>
</dbReference>
<evidence type="ECO:0000256" key="3">
    <source>
        <dbReference type="PIRNR" id="PIRNR000858"/>
    </source>
</evidence>
<dbReference type="InterPro" id="IPR014388">
    <property type="entry name" value="3-oxoacid_CoA-transferase"/>
</dbReference>
<keyword evidence="2 3" id="KW-0808">Transferase</keyword>
<evidence type="ECO:0000313" key="5">
    <source>
        <dbReference type="Proteomes" id="UP001165492"/>
    </source>
</evidence>
<dbReference type="Gene3D" id="3.40.1080.10">
    <property type="entry name" value="Glutaconate Coenzyme A-transferase"/>
    <property type="match status" value="2"/>
</dbReference>
<accession>A0ABS8HUK5</accession>
<dbReference type="SMART" id="SM00882">
    <property type="entry name" value="CoA_trans"/>
    <property type="match status" value="1"/>
</dbReference>
<keyword evidence="5" id="KW-1185">Reference proteome</keyword>
<dbReference type="SUPFAM" id="SSF100950">
    <property type="entry name" value="NagB/RpiA/CoA transferase-like"/>
    <property type="match status" value="2"/>
</dbReference>
<dbReference type="Proteomes" id="UP001165492">
    <property type="component" value="Unassembled WGS sequence"/>
</dbReference>
<dbReference type="GO" id="GO:0016740">
    <property type="term" value="F:transferase activity"/>
    <property type="evidence" value="ECO:0007669"/>
    <property type="project" value="UniProtKB-KW"/>
</dbReference>
<protein>
    <submittedName>
        <fullName evidence="4">Acyl CoA:acetate/3-ketoacid CoA transferase</fullName>
    </submittedName>
</protein>
<evidence type="ECO:0000256" key="1">
    <source>
        <dbReference type="ARBA" id="ARBA00007154"/>
    </source>
</evidence>
<comment type="caution">
    <text evidence="4">The sequence shown here is derived from an EMBL/GenBank/DDBJ whole genome shotgun (WGS) entry which is preliminary data.</text>
</comment>
<gene>
    <name evidence="4" type="ORF">LMF89_12625</name>
</gene>
<organism evidence="4 5">
    <name type="scientific">Pelosinus baikalensis</name>
    <dbReference type="NCBI Taxonomy" id="2892015"/>
    <lineage>
        <taxon>Bacteria</taxon>
        <taxon>Bacillati</taxon>
        <taxon>Bacillota</taxon>
        <taxon>Negativicutes</taxon>
        <taxon>Selenomonadales</taxon>
        <taxon>Sporomusaceae</taxon>
        <taxon>Pelosinus</taxon>
    </lineage>
</organism>
<evidence type="ECO:0000313" key="4">
    <source>
        <dbReference type="EMBL" id="MCC5466199.1"/>
    </source>
</evidence>
<dbReference type="Pfam" id="PF01144">
    <property type="entry name" value="CoA_trans"/>
    <property type="match status" value="1"/>
</dbReference>
<dbReference type="PANTHER" id="PTHR43293">
    <property type="entry name" value="ACETATE COA-TRANSFERASE YDIF"/>
    <property type="match status" value="1"/>
</dbReference>
<name>A0ABS8HUK5_9FIRM</name>
<proteinExistence type="inferred from homology"/>
<dbReference type="RefSeq" id="WP_229535375.1">
    <property type="nucleotide sequence ID" value="NZ_JAJHJB010000016.1"/>
</dbReference>
<dbReference type="PIRSF" id="PIRSF000858">
    <property type="entry name" value="SCOT-t"/>
    <property type="match status" value="1"/>
</dbReference>
<dbReference type="EMBL" id="JAJHJB010000016">
    <property type="protein sequence ID" value="MCC5466199.1"/>
    <property type="molecule type" value="Genomic_DNA"/>
</dbReference>
<sequence length="515" mass="55217">MAKVISALEAAKLVKSGDTVGVSGFVGNGHPEALSAAMEKRFLEEAGPRDLTLFYCAGQGDGKELGLNHFGNEGMVKRAVGGHWNLAPKLGKLAVENKIEAYNFPQGTLAHLARNIAGRKPGVMTKVGLHTFVDPRVEGGKINDVTKEDLVEVIELGGEEWLWYKPFPIHVALLRGTSADERGNITIEHEAVSLEILSLAQAAKASGGIVIVQVERLVANGSLPPMNVKIPGIVVDYIVVVEDMKQHMQTFAEQYNPAYSGEIAVPLSALTPMPLDERKVIARRAVMELIADSKVNLGIGVPEGVALVANEEGIGNKMTLTVEAGPIGGVPAGGLSFGAATNAEAILDQPYQFDFYDGGGLDLAYLGLAETDKYGNINVSKFKGRVAGCGGFINITQNAKQVIFCGTFMAGGLKVTVTDGKLTIVNEGRAKKFIDHVEQITFSGKYAQETNQTVMYITERAVFELASEGMVLTEIAPGVDLEKDILALMDFKPIISPNLKLMDVRIFHNELMGLK</sequence>
<comment type="similarity">
    <text evidence="1 3">Belongs to the 3-oxoacid CoA-transferase family.</text>
</comment>